<keyword evidence="4" id="KW-1185">Reference proteome</keyword>
<evidence type="ECO:0000259" key="2">
    <source>
        <dbReference type="Pfam" id="PF00850"/>
    </source>
</evidence>
<organism evidence="3 4">
    <name type="scientific">Gloeocapsopsis crepidinum LEGE 06123</name>
    <dbReference type="NCBI Taxonomy" id="588587"/>
    <lineage>
        <taxon>Bacteria</taxon>
        <taxon>Bacillati</taxon>
        <taxon>Cyanobacteriota</taxon>
        <taxon>Cyanophyceae</taxon>
        <taxon>Oscillatoriophycideae</taxon>
        <taxon>Chroococcales</taxon>
        <taxon>Chroococcaceae</taxon>
        <taxon>Gloeocapsopsis</taxon>
    </lineage>
</organism>
<dbReference type="InterPro" id="IPR023801">
    <property type="entry name" value="His_deacetylse_dom"/>
</dbReference>
<dbReference type="Pfam" id="PF00850">
    <property type="entry name" value="Hist_deacetyl"/>
    <property type="match status" value="1"/>
</dbReference>
<evidence type="ECO:0000313" key="3">
    <source>
        <dbReference type="EMBL" id="MBE9190092.1"/>
    </source>
</evidence>
<dbReference type="InterPro" id="IPR023696">
    <property type="entry name" value="Ureohydrolase_dom_sf"/>
</dbReference>
<dbReference type="SUPFAM" id="SSF52768">
    <property type="entry name" value="Arginase/deacetylase"/>
    <property type="match status" value="1"/>
</dbReference>
<gene>
    <name evidence="3" type="ORF">IQ230_06895</name>
</gene>
<comment type="similarity">
    <text evidence="1">Belongs to the histone deacetylase family.</text>
</comment>
<name>A0ABR9UP77_9CHRO</name>
<reference evidence="3 4" key="1">
    <citation type="submission" date="2020-10" db="EMBL/GenBank/DDBJ databases">
        <authorList>
            <person name="Castelo-Branco R."/>
            <person name="Eusebio N."/>
            <person name="Adriana R."/>
            <person name="Vieira A."/>
            <person name="Brugerolle De Fraissinette N."/>
            <person name="Rezende De Castro R."/>
            <person name="Schneider M.P."/>
            <person name="Vasconcelos V."/>
            <person name="Leao P.N."/>
        </authorList>
    </citation>
    <scope>NUCLEOTIDE SEQUENCE [LARGE SCALE GENOMIC DNA]</scope>
    <source>
        <strain evidence="3 4">LEGE 06123</strain>
    </source>
</reference>
<proteinExistence type="inferred from homology"/>
<sequence length="307" mass="33570">MLPVIYSDEFLEHKTGRFHPETPKRLSAIATALQQSEFAHHLEWRSPTPVNESPALAFVERIHTPKYIELVRYIANTGGGYLEADTLVSPRSYDVALLAVSAWLDGVTSVLATHNPAFVLTRPPGHHAESDRGMGFCLFSNAAIAAHYALDQPDINRVAILDWDVHHGNGTQAIVENHPQIAFCSLHQSPCYPGTGQASEQGKYNNVLNLPVSPGSTMAVYQPLFEEKVVPFLSNFQPDLLIVSAGYDANAADPLAEIALQPHDYGKFTEYCLQLTPKVVFGLEGGYDFAALSQSVVATLEKCLISV</sequence>
<dbReference type="Gene3D" id="3.40.800.20">
    <property type="entry name" value="Histone deacetylase domain"/>
    <property type="match status" value="1"/>
</dbReference>
<dbReference type="PRINTS" id="PR01270">
    <property type="entry name" value="HDASUPER"/>
</dbReference>
<dbReference type="RefSeq" id="WP_193931305.1">
    <property type="nucleotide sequence ID" value="NZ_CAWPMZ010000022.1"/>
</dbReference>
<dbReference type="InterPro" id="IPR037138">
    <property type="entry name" value="His_deacetylse_dom_sf"/>
</dbReference>
<dbReference type="CDD" id="cd09992">
    <property type="entry name" value="HDAC_classII"/>
    <property type="match status" value="1"/>
</dbReference>
<feature type="domain" description="Histone deacetylase" evidence="2">
    <location>
        <begin position="19"/>
        <end position="301"/>
    </location>
</feature>
<dbReference type="PANTHER" id="PTHR10625:SF10">
    <property type="entry name" value="HISTONE DEACETYLASE HDAC1"/>
    <property type="match status" value="1"/>
</dbReference>
<dbReference type="InterPro" id="IPR000286">
    <property type="entry name" value="HDACs"/>
</dbReference>
<protein>
    <submittedName>
        <fullName evidence="3">Histone deacetylase</fullName>
    </submittedName>
</protein>
<evidence type="ECO:0000256" key="1">
    <source>
        <dbReference type="ARBA" id="ARBA00005947"/>
    </source>
</evidence>
<evidence type="ECO:0000313" key="4">
    <source>
        <dbReference type="Proteomes" id="UP000651156"/>
    </source>
</evidence>
<dbReference type="PANTHER" id="PTHR10625">
    <property type="entry name" value="HISTONE DEACETYLASE HDAC1-RELATED"/>
    <property type="match status" value="1"/>
</dbReference>
<comment type="caution">
    <text evidence="3">The sequence shown here is derived from an EMBL/GenBank/DDBJ whole genome shotgun (WGS) entry which is preliminary data.</text>
</comment>
<accession>A0ABR9UP77</accession>
<dbReference type="EMBL" id="JADEWN010000012">
    <property type="protein sequence ID" value="MBE9190092.1"/>
    <property type="molecule type" value="Genomic_DNA"/>
</dbReference>
<dbReference type="Proteomes" id="UP000651156">
    <property type="component" value="Unassembled WGS sequence"/>
</dbReference>